<dbReference type="PANTHER" id="PTHR43102">
    <property type="entry name" value="SLR1143 PROTEIN"/>
    <property type="match status" value="1"/>
</dbReference>
<dbReference type="InterPro" id="IPR003018">
    <property type="entry name" value="GAF"/>
</dbReference>
<accession>A0A7S2UBZ0</accession>
<feature type="domain" description="GAF" evidence="1">
    <location>
        <begin position="215"/>
        <end position="302"/>
    </location>
</feature>
<dbReference type="AlphaFoldDB" id="A0A7S2UBZ0"/>
<dbReference type="EMBL" id="HBHQ01010398">
    <property type="protein sequence ID" value="CAD9815173.1"/>
    <property type="molecule type" value="Transcribed_RNA"/>
</dbReference>
<organism evidence="2">
    <name type="scientific">Attheya septentrionalis</name>
    <dbReference type="NCBI Taxonomy" id="420275"/>
    <lineage>
        <taxon>Eukaryota</taxon>
        <taxon>Sar</taxon>
        <taxon>Stramenopiles</taxon>
        <taxon>Ochrophyta</taxon>
        <taxon>Bacillariophyta</taxon>
        <taxon>Coscinodiscophyceae</taxon>
        <taxon>Chaetocerotophycidae</taxon>
        <taxon>Chaetocerotales</taxon>
        <taxon>Attheyaceae</taxon>
        <taxon>Attheya</taxon>
    </lineage>
</organism>
<sequence>MGNGISAAPLDSLSSDDVAERLMALIKNEKLHEEFLTTVANCVQVHNIDGSVVSILDTSSAEFTPLLLEFFGVDTLDEDETNLLSRLIDEAQRFELTFVPPENVVSNPNEEEHLPSNFFGRVDKFKGPRPPISKKDLERVAVTEKLGLHHIKPEDLTALTLRRLVKKATILARFPIGFISIINHDRQFEIAHVFHIPRPFQEMYFKISRIESIDISSGETFLCSRERGHSMCNYTIAGERTFVVEDYKQDSRFPMYKDMGAYIGIPIRSGGYVIGSLCLGDMKMPHPNFPLAALRELESIGMVIEDTIETWELTKDTERLVFERNERIENGSPGSILDEGETGKTIVCMEIENSQKLWEADGKTMNFSIFIYDEVVRNCIRDCYGKKISENKGAYTISFPDPINAISFALLVQMKLYVEVWSEELLALPDAAVDVSGAHSGLRVKIGLHASKSSKTESIANNIMAMCHGGQILATENVWRLAALELDSLGNPQIINLGEHVVGTGRTLSDGVIAKEIFQFLPKSLAFDYHISREMLHGVHQDIKNPKTDSDTVGDGMRGRRFDPPIITHKQISPSFFDAPYKEGMAVFARVMCMEGGIGGMPVQKYTSILEKVLIEHGGYRCELHQDKNVAEWLIAYDSVKSALKFGLAMVDALEIDVDTAKFGEMIRVAICFGGFHGMGPNSISGKAEYYGPVVDRTKFVIGADIQSKSSTVILGVFRLHLNVPKDLGKKVVTATVGTVDEMTLFSCERKQLPWRKRLREQYFKKSVSSKKKSKSSSCIQI</sequence>
<dbReference type="Gene3D" id="3.30.70.1230">
    <property type="entry name" value="Nucleotide cyclase"/>
    <property type="match status" value="1"/>
</dbReference>
<protein>
    <recommendedName>
        <fullName evidence="1">GAF domain-containing protein</fullName>
    </recommendedName>
</protein>
<dbReference type="SUPFAM" id="SSF55073">
    <property type="entry name" value="Nucleotide cyclase"/>
    <property type="match status" value="1"/>
</dbReference>
<dbReference type="Gene3D" id="3.30.450.40">
    <property type="match status" value="1"/>
</dbReference>
<proteinExistence type="predicted"/>
<dbReference type="SUPFAM" id="SSF55781">
    <property type="entry name" value="GAF domain-like"/>
    <property type="match status" value="1"/>
</dbReference>
<evidence type="ECO:0000313" key="2">
    <source>
        <dbReference type="EMBL" id="CAD9815173.1"/>
    </source>
</evidence>
<name>A0A7S2UBZ0_9STRA</name>
<dbReference type="InterPro" id="IPR029016">
    <property type="entry name" value="GAF-like_dom_sf"/>
</dbReference>
<dbReference type="Pfam" id="PF01590">
    <property type="entry name" value="GAF"/>
    <property type="match status" value="1"/>
</dbReference>
<evidence type="ECO:0000259" key="1">
    <source>
        <dbReference type="Pfam" id="PF01590"/>
    </source>
</evidence>
<reference evidence="2" key="1">
    <citation type="submission" date="2021-01" db="EMBL/GenBank/DDBJ databases">
        <authorList>
            <person name="Corre E."/>
            <person name="Pelletier E."/>
            <person name="Niang G."/>
            <person name="Scheremetjew M."/>
            <person name="Finn R."/>
            <person name="Kale V."/>
            <person name="Holt S."/>
            <person name="Cochrane G."/>
            <person name="Meng A."/>
            <person name="Brown T."/>
            <person name="Cohen L."/>
        </authorList>
    </citation>
    <scope>NUCLEOTIDE SEQUENCE</scope>
    <source>
        <strain evidence="2">CCMP2084</strain>
    </source>
</reference>
<gene>
    <name evidence="2" type="ORF">ASEP1449_LOCUS6999</name>
</gene>
<dbReference type="PANTHER" id="PTHR43102:SF2">
    <property type="entry name" value="GAF DOMAIN-CONTAINING PROTEIN"/>
    <property type="match status" value="1"/>
</dbReference>
<dbReference type="InterPro" id="IPR029787">
    <property type="entry name" value="Nucleotide_cyclase"/>
</dbReference>